<feature type="transmembrane region" description="Helical" evidence="1">
    <location>
        <begin position="6"/>
        <end position="30"/>
    </location>
</feature>
<dbReference type="EMBL" id="LFWA01000003">
    <property type="protein sequence ID" value="KTW32159.1"/>
    <property type="molecule type" value="Genomic_DNA"/>
</dbReference>
<reference evidence="3" key="1">
    <citation type="journal article" date="2016" name="Nat. Commun.">
        <title>Genome analysis of three Pneumocystis species reveals adaptation mechanisms to life exclusively in mammalian hosts.</title>
        <authorList>
            <person name="Ma L."/>
            <person name="Chen Z."/>
            <person name="Huang D.W."/>
            <person name="Kutty G."/>
            <person name="Ishihara M."/>
            <person name="Wang H."/>
            <person name="Abouelleil A."/>
            <person name="Bishop L."/>
            <person name="Davey E."/>
            <person name="Deng R."/>
            <person name="Deng X."/>
            <person name="Fan L."/>
            <person name="Fantoni G."/>
            <person name="Fitzgerald M."/>
            <person name="Gogineni E."/>
            <person name="Goldberg J.M."/>
            <person name="Handley G."/>
            <person name="Hu X."/>
            <person name="Huber C."/>
            <person name="Jiao X."/>
            <person name="Jones K."/>
            <person name="Levin J.Z."/>
            <person name="Liu Y."/>
            <person name="Macdonald P."/>
            <person name="Melnikov A."/>
            <person name="Raley C."/>
            <person name="Sassi M."/>
            <person name="Sherman B.T."/>
            <person name="Song X."/>
            <person name="Sykes S."/>
            <person name="Tran B."/>
            <person name="Walsh L."/>
            <person name="Xia Y."/>
            <person name="Yang J."/>
            <person name="Young S."/>
            <person name="Zeng Q."/>
            <person name="Zheng X."/>
            <person name="Stephens R."/>
            <person name="Nusbaum C."/>
            <person name="Birren B.W."/>
            <person name="Azadi P."/>
            <person name="Lempicki R.A."/>
            <person name="Cuomo C.A."/>
            <person name="Kovacs J.A."/>
        </authorList>
    </citation>
    <scope>NUCLEOTIDE SEQUENCE [LARGE SCALE GENOMIC DNA]</scope>
    <source>
        <strain evidence="3">RU7</strain>
    </source>
</reference>
<comment type="caution">
    <text evidence="2">The sequence shown here is derived from an EMBL/GenBank/DDBJ whole genome shotgun (WGS) entry which is preliminary data.</text>
</comment>
<keyword evidence="1" id="KW-1133">Transmembrane helix</keyword>
<evidence type="ECO:0000313" key="3">
    <source>
        <dbReference type="Proteomes" id="UP000053447"/>
    </source>
</evidence>
<dbReference type="Proteomes" id="UP000053447">
    <property type="component" value="Unassembled WGS sequence"/>
</dbReference>
<accession>A0A0W4ZUX4</accession>
<evidence type="ECO:0000256" key="1">
    <source>
        <dbReference type="SAM" id="Phobius"/>
    </source>
</evidence>
<dbReference type="AlphaFoldDB" id="A0A0W4ZUX4"/>
<gene>
    <name evidence="2" type="ORF">T551_00841</name>
</gene>
<organism evidence="2 3">
    <name type="scientific">Pneumocystis jirovecii (strain RU7)</name>
    <name type="common">Human pneumocystis pneumonia agent</name>
    <dbReference type="NCBI Taxonomy" id="1408657"/>
    <lineage>
        <taxon>Eukaryota</taxon>
        <taxon>Fungi</taxon>
        <taxon>Dikarya</taxon>
        <taxon>Ascomycota</taxon>
        <taxon>Taphrinomycotina</taxon>
        <taxon>Pneumocystomycetes</taxon>
        <taxon>Pneumocystaceae</taxon>
        <taxon>Pneumocystis</taxon>
    </lineage>
</organism>
<sequence length="118" mass="12789">MIHFRIISIFMTIAMFFVMIQATPYGGAYLSMYENIKLSLLNSIDKVHEEETKNISDSTVLFKNGTNSTDLAKAGTNSTKLADLNANVTTQPGGSVRTMISLGSLVFAAVAFIASLVF</sequence>
<dbReference type="GeneID" id="28939360"/>
<evidence type="ECO:0000313" key="2">
    <source>
        <dbReference type="EMBL" id="KTW32159.1"/>
    </source>
</evidence>
<name>A0A0W4ZUX4_PNEJ7</name>
<dbReference type="RefSeq" id="XP_018230851.1">
    <property type="nucleotide sequence ID" value="XM_018373105.1"/>
</dbReference>
<keyword evidence="3" id="KW-1185">Reference proteome</keyword>
<protein>
    <submittedName>
        <fullName evidence="2">Uncharacterized protein</fullName>
    </submittedName>
</protein>
<keyword evidence="1" id="KW-0812">Transmembrane</keyword>
<dbReference type="OrthoDB" id="5415050at2759"/>
<keyword evidence="1" id="KW-0472">Membrane</keyword>
<dbReference type="VEuPathDB" id="FungiDB:T551_00841"/>
<proteinExistence type="predicted"/>
<feature type="transmembrane region" description="Helical" evidence="1">
    <location>
        <begin position="99"/>
        <end position="117"/>
    </location>
</feature>